<dbReference type="Proteomes" id="UP001444661">
    <property type="component" value="Unassembled WGS sequence"/>
</dbReference>
<dbReference type="InterPro" id="IPR036286">
    <property type="entry name" value="LexA/Signal_pep-like_sf"/>
</dbReference>
<evidence type="ECO:0000259" key="12">
    <source>
        <dbReference type="Pfam" id="PF10502"/>
    </source>
</evidence>
<evidence type="ECO:0000256" key="1">
    <source>
        <dbReference type="ARBA" id="ARBA00004434"/>
    </source>
</evidence>
<proteinExistence type="inferred from homology"/>
<comment type="caution">
    <text evidence="13">The sequence shown here is derived from an EMBL/GenBank/DDBJ whole genome shotgun (WGS) entry which is preliminary data.</text>
</comment>
<protein>
    <recommendedName>
        <fullName evidence="3">Mitochondrial inner membrane protease subunit 2</fullName>
    </recommendedName>
</protein>
<comment type="similarity">
    <text evidence="2">Belongs to the peptidase S26 family. IMP2 subfamily.</text>
</comment>
<sequence>MDENSQPLTTRLSVAVLLAFHLVARTETEQVHLQQPQDQLAMKPRSNPHERALQHARNIACAPKVSRFALGKIVKMFEGSVFRWCSDRIYTMSHGRFDGFAASGGSMEPTYDLKNSITGSLYGIKKIIPSSELQRGMFVSFGLIGLPGDIVRTESHCINNRYVKVPPGTVWVEGDAGKLSYDSTQFGPVPLENFRGTMHFILYPFRYWGRVRWWEFQDKIEKTKIVTDPKEVRRLEEENKAELEFVADWEDEGYIIENLVKKQERMGAIEQQAAAIIEKVAQFLREADVLCAVGPGAGPGHHHERQTAKGQQHVLCTDAEGDLVGTMAGSWC</sequence>
<keyword evidence="5" id="KW-0812">Transmembrane</keyword>
<dbReference type="EMBL" id="JAQQWK010000003">
    <property type="protein sequence ID" value="KAK8045051.1"/>
    <property type="molecule type" value="Genomic_DNA"/>
</dbReference>
<evidence type="ECO:0000313" key="14">
    <source>
        <dbReference type="Proteomes" id="UP001444661"/>
    </source>
</evidence>
<keyword evidence="6" id="KW-0999">Mitochondrion inner membrane</keyword>
<dbReference type="PANTHER" id="PTHR46041">
    <property type="entry name" value="MITOCHONDRIAL INNER MEMBRANE PROTEASE SUBUNIT 2"/>
    <property type="match status" value="1"/>
</dbReference>
<accession>A0ABR1TGE9</accession>
<keyword evidence="8" id="KW-1133">Transmembrane helix</keyword>
<dbReference type="Gene3D" id="2.10.109.10">
    <property type="entry name" value="Umud Fragment, subunit A"/>
    <property type="match status" value="1"/>
</dbReference>
<reference evidence="13 14" key="1">
    <citation type="submission" date="2023-01" db="EMBL/GenBank/DDBJ databases">
        <title>Analysis of 21 Apiospora genomes using comparative genomics revels a genus with tremendous synthesis potential of carbohydrate active enzymes and secondary metabolites.</title>
        <authorList>
            <person name="Sorensen T."/>
        </authorList>
    </citation>
    <scope>NUCLEOTIDE SEQUENCE [LARGE SCALE GENOMIC DNA]</scope>
    <source>
        <strain evidence="13 14">CBS 33761</strain>
    </source>
</reference>
<dbReference type="Pfam" id="PF10502">
    <property type="entry name" value="Peptidase_S26"/>
    <property type="match status" value="1"/>
</dbReference>
<keyword evidence="9" id="KW-0496">Mitochondrion</keyword>
<evidence type="ECO:0000313" key="13">
    <source>
        <dbReference type="EMBL" id="KAK8045051.1"/>
    </source>
</evidence>
<dbReference type="InterPro" id="IPR037730">
    <property type="entry name" value="IMP2"/>
</dbReference>
<name>A0ABR1TGE9_9PEZI</name>
<feature type="signal peptide" evidence="11">
    <location>
        <begin position="1"/>
        <end position="28"/>
    </location>
</feature>
<dbReference type="InterPro" id="IPR000223">
    <property type="entry name" value="Pept_S26A_signal_pept_1"/>
</dbReference>
<organism evidence="13 14">
    <name type="scientific">Apiospora rasikravindrae</name>
    <dbReference type="NCBI Taxonomy" id="990691"/>
    <lineage>
        <taxon>Eukaryota</taxon>
        <taxon>Fungi</taxon>
        <taxon>Dikarya</taxon>
        <taxon>Ascomycota</taxon>
        <taxon>Pezizomycotina</taxon>
        <taxon>Sordariomycetes</taxon>
        <taxon>Xylariomycetidae</taxon>
        <taxon>Amphisphaeriales</taxon>
        <taxon>Apiosporaceae</taxon>
        <taxon>Apiospora</taxon>
    </lineage>
</organism>
<comment type="subcellular location">
    <subcellularLocation>
        <location evidence="1">Mitochondrion inner membrane</location>
        <topology evidence="1">Single-pass membrane protein</topology>
    </subcellularLocation>
</comment>
<evidence type="ECO:0000256" key="6">
    <source>
        <dbReference type="ARBA" id="ARBA00022792"/>
    </source>
</evidence>
<keyword evidence="4" id="KW-0645">Protease</keyword>
<evidence type="ECO:0000256" key="9">
    <source>
        <dbReference type="ARBA" id="ARBA00023128"/>
    </source>
</evidence>
<evidence type="ECO:0000256" key="4">
    <source>
        <dbReference type="ARBA" id="ARBA00022670"/>
    </source>
</evidence>
<evidence type="ECO:0000256" key="5">
    <source>
        <dbReference type="ARBA" id="ARBA00022692"/>
    </source>
</evidence>
<dbReference type="PANTHER" id="PTHR46041:SF2">
    <property type="entry name" value="MITOCHONDRIAL INNER MEMBRANE PROTEASE SUBUNIT 2"/>
    <property type="match status" value="1"/>
</dbReference>
<dbReference type="SUPFAM" id="SSF51306">
    <property type="entry name" value="LexA/Signal peptidase"/>
    <property type="match status" value="1"/>
</dbReference>
<dbReference type="CDD" id="cd06530">
    <property type="entry name" value="S26_SPase_I"/>
    <property type="match status" value="1"/>
</dbReference>
<evidence type="ECO:0000256" key="11">
    <source>
        <dbReference type="SAM" id="SignalP"/>
    </source>
</evidence>
<evidence type="ECO:0000256" key="8">
    <source>
        <dbReference type="ARBA" id="ARBA00022989"/>
    </source>
</evidence>
<keyword evidence="10" id="KW-0472">Membrane</keyword>
<feature type="domain" description="Peptidase S26" evidence="12">
    <location>
        <begin position="162"/>
        <end position="202"/>
    </location>
</feature>
<keyword evidence="14" id="KW-1185">Reference proteome</keyword>
<evidence type="ECO:0000256" key="3">
    <source>
        <dbReference type="ARBA" id="ARBA00013650"/>
    </source>
</evidence>
<dbReference type="InterPro" id="IPR019533">
    <property type="entry name" value="Peptidase_S26"/>
</dbReference>
<gene>
    <name evidence="13" type="ORF">PG993_005075</name>
</gene>
<keyword evidence="11" id="KW-0732">Signal</keyword>
<dbReference type="PRINTS" id="PR00727">
    <property type="entry name" value="LEADERPTASE"/>
</dbReference>
<feature type="chain" id="PRO_5046893729" description="Mitochondrial inner membrane protease subunit 2" evidence="11">
    <location>
        <begin position="29"/>
        <end position="332"/>
    </location>
</feature>
<evidence type="ECO:0000256" key="2">
    <source>
        <dbReference type="ARBA" id="ARBA00007066"/>
    </source>
</evidence>
<keyword evidence="7" id="KW-0378">Hydrolase</keyword>
<evidence type="ECO:0000256" key="7">
    <source>
        <dbReference type="ARBA" id="ARBA00022801"/>
    </source>
</evidence>
<evidence type="ECO:0000256" key="10">
    <source>
        <dbReference type="ARBA" id="ARBA00023136"/>
    </source>
</evidence>